<dbReference type="Proteomes" id="UP000812277">
    <property type="component" value="Unassembled WGS sequence"/>
</dbReference>
<keyword evidence="3" id="KW-0119">Carbohydrate metabolism</keyword>
<dbReference type="InterPro" id="IPR036388">
    <property type="entry name" value="WH-like_DNA-bd_sf"/>
</dbReference>
<dbReference type="Gene3D" id="3.30.420.40">
    <property type="match status" value="2"/>
</dbReference>
<accession>A0ABS7D5W0</accession>
<keyword evidence="5" id="KW-1185">Reference proteome</keyword>
<organism evidence="4 5">
    <name type="scientific">Paenibacillus oenotherae</name>
    <dbReference type="NCBI Taxonomy" id="1435645"/>
    <lineage>
        <taxon>Bacteria</taxon>
        <taxon>Bacillati</taxon>
        <taxon>Bacillota</taxon>
        <taxon>Bacilli</taxon>
        <taxon>Bacillales</taxon>
        <taxon>Paenibacillaceae</taxon>
        <taxon>Paenibacillus</taxon>
    </lineage>
</organism>
<dbReference type="EMBL" id="JAHZIJ010000006">
    <property type="protein sequence ID" value="MBW7475319.1"/>
    <property type="molecule type" value="Genomic_DNA"/>
</dbReference>
<comment type="caution">
    <text evidence="4">The sequence shown here is derived from an EMBL/GenBank/DDBJ whole genome shotgun (WGS) entry which is preliminary data.</text>
</comment>
<evidence type="ECO:0000256" key="3">
    <source>
        <dbReference type="ARBA" id="ARBA00022629"/>
    </source>
</evidence>
<dbReference type="RefSeq" id="WP_219872561.1">
    <property type="nucleotide sequence ID" value="NZ_JAHZIJ010000006.1"/>
</dbReference>
<comment type="function">
    <text evidence="1">Transcriptional repressor of xylose-utilizing enzymes.</text>
</comment>
<keyword evidence="3" id="KW-0859">Xylose metabolism</keyword>
<dbReference type="InterPro" id="IPR036390">
    <property type="entry name" value="WH_DNA-bd_sf"/>
</dbReference>
<dbReference type="InterPro" id="IPR043129">
    <property type="entry name" value="ATPase_NBD"/>
</dbReference>
<dbReference type="Gene3D" id="1.10.10.10">
    <property type="entry name" value="Winged helix-like DNA-binding domain superfamily/Winged helix DNA-binding domain"/>
    <property type="match status" value="1"/>
</dbReference>
<dbReference type="SUPFAM" id="SSF53067">
    <property type="entry name" value="Actin-like ATPase domain"/>
    <property type="match status" value="1"/>
</dbReference>
<evidence type="ECO:0000256" key="1">
    <source>
        <dbReference type="ARBA" id="ARBA00002486"/>
    </source>
</evidence>
<dbReference type="PANTHER" id="PTHR18964">
    <property type="entry name" value="ROK (REPRESSOR, ORF, KINASE) FAMILY"/>
    <property type="match status" value="1"/>
</dbReference>
<sequence length="336" mass="37562">MEKANANLMKEINLNNLRRVMSQVGVATKPQLAAMTGLSVVTINSLVKELLDCGELLEDKTVPSNGGRPAVTYRFNYDFSLALVLHVNEKLGLDVVFASVVNLQEEVLMREEHAIQVFDLNRFFGMIDRILALYPSVKAIGIGIPGQTINGKIAVTSHEELQGVSLVEEVQNKFGLPVILENDVNAAISGYCNKEQLGDNQIVLGVYFPEKYQPGMGIFLDGRIVKGKNGMAGEIKFLPIEIDWKQRFATAEFVAIICKFIHTLNAVLAPDQIVVYRENLEESTLLRAWDTYASKYKFPSLPEINVSDSFYKDFEEGMKWLTLQELKPSKSNGIKR</sequence>
<reference evidence="4 5" key="1">
    <citation type="submission" date="2021-07" db="EMBL/GenBank/DDBJ databases">
        <title>Paenibacillus radiodurans sp. nov., isolated from the southeastern edge of Tengger Desert.</title>
        <authorList>
            <person name="Zhang G."/>
        </authorList>
    </citation>
    <scope>NUCLEOTIDE SEQUENCE [LARGE SCALE GENOMIC DNA]</scope>
    <source>
        <strain evidence="4 5">DT7-4</strain>
    </source>
</reference>
<dbReference type="PANTHER" id="PTHR18964:SF149">
    <property type="entry name" value="BIFUNCTIONAL UDP-N-ACETYLGLUCOSAMINE 2-EPIMERASE_N-ACETYLMANNOSAMINE KINASE"/>
    <property type="match status" value="1"/>
</dbReference>
<evidence type="ECO:0000256" key="2">
    <source>
        <dbReference type="ARBA" id="ARBA00006479"/>
    </source>
</evidence>
<dbReference type="CDD" id="cd23763">
    <property type="entry name" value="ASKHA_ATPase_ROK"/>
    <property type="match status" value="1"/>
</dbReference>
<evidence type="ECO:0000313" key="4">
    <source>
        <dbReference type="EMBL" id="MBW7475319.1"/>
    </source>
</evidence>
<name>A0ABS7D5W0_9BACL</name>
<protein>
    <submittedName>
        <fullName evidence="4">ROK family protein</fullName>
    </submittedName>
</protein>
<comment type="similarity">
    <text evidence="2">Belongs to the ROK (NagC/XylR) family.</text>
</comment>
<dbReference type="Pfam" id="PF00480">
    <property type="entry name" value="ROK"/>
    <property type="match status" value="1"/>
</dbReference>
<dbReference type="InterPro" id="IPR000600">
    <property type="entry name" value="ROK"/>
</dbReference>
<evidence type="ECO:0000313" key="5">
    <source>
        <dbReference type="Proteomes" id="UP000812277"/>
    </source>
</evidence>
<proteinExistence type="inferred from homology"/>
<dbReference type="SUPFAM" id="SSF46785">
    <property type="entry name" value="Winged helix' DNA-binding domain"/>
    <property type="match status" value="1"/>
</dbReference>
<gene>
    <name evidence="4" type="ORF">K0T92_11220</name>
</gene>